<dbReference type="SUPFAM" id="SSF54695">
    <property type="entry name" value="POZ domain"/>
    <property type="match status" value="1"/>
</dbReference>
<protein>
    <recommendedName>
        <fullName evidence="1">BTB domain-containing protein</fullName>
    </recommendedName>
</protein>
<organism evidence="2 3">
    <name type="scientific">Lactarius akahatsu</name>
    <dbReference type="NCBI Taxonomy" id="416441"/>
    <lineage>
        <taxon>Eukaryota</taxon>
        <taxon>Fungi</taxon>
        <taxon>Dikarya</taxon>
        <taxon>Basidiomycota</taxon>
        <taxon>Agaricomycotina</taxon>
        <taxon>Agaricomycetes</taxon>
        <taxon>Russulales</taxon>
        <taxon>Russulaceae</taxon>
        <taxon>Lactarius</taxon>
    </lineage>
</organism>
<name>A0AAD4Q6V4_9AGAM</name>
<comment type="caution">
    <text evidence="2">The sequence shown here is derived from an EMBL/GenBank/DDBJ whole genome shotgun (WGS) entry which is preliminary data.</text>
</comment>
<dbReference type="Pfam" id="PF00651">
    <property type="entry name" value="BTB"/>
    <property type="match status" value="2"/>
</dbReference>
<dbReference type="PROSITE" id="PS50097">
    <property type="entry name" value="BTB"/>
    <property type="match status" value="1"/>
</dbReference>
<dbReference type="SMART" id="SM00225">
    <property type="entry name" value="BTB"/>
    <property type="match status" value="2"/>
</dbReference>
<dbReference type="CDD" id="cd18186">
    <property type="entry name" value="BTB_POZ_ZBTB_KLHL-like"/>
    <property type="match status" value="1"/>
</dbReference>
<dbReference type="Proteomes" id="UP001201163">
    <property type="component" value="Unassembled WGS sequence"/>
</dbReference>
<dbReference type="InterPro" id="IPR000210">
    <property type="entry name" value="BTB/POZ_dom"/>
</dbReference>
<evidence type="ECO:0000313" key="2">
    <source>
        <dbReference type="EMBL" id="KAH8983097.1"/>
    </source>
</evidence>
<evidence type="ECO:0000313" key="3">
    <source>
        <dbReference type="Proteomes" id="UP001201163"/>
    </source>
</evidence>
<accession>A0AAD4Q6V4</accession>
<gene>
    <name evidence="2" type="ORF">EDB92DRAFT_1891794</name>
</gene>
<keyword evidence="3" id="KW-1185">Reference proteome</keyword>
<feature type="domain" description="BTB" evidence="1">
    <location>
        <begin position="360"/>
        <end position="432"/>
    </location>
</feature>
<dbReference type="InterPro" id="IPR011333">
    <property type="entry name" value="SKP1/BTB/POZ_sf"/>
</dbReference>
<dbReference type="AlphaFoldDB" id="A0AAD4Q6V4"/>
<reference evidence="2" key="1">
    <citation type="submission" date="2022-01" db="EMBL/GenBank/DDBJ databases">
        <title>Comparative genomics reveals a dynamic genome evolution in the ectomycorrhizal milk-cap (Lactarius) mushrooms.</title>
        <authorList>
            <consortium name="DOE Joint Genome Institute"/>
            <person name="Lebreton A."/>
            <person name="Tang N."/>
            <person name="Kuo A."/>
            <person name="LaButti K."/>
            <person name="Drula E."/>
            <person name="Barry K."/>
            <person name="Clum A."/>
            <person name="Lipzen A."/>
            <person name="Mousain D."/>
            <person name="Ng V."/>
            <person name="Wang R."/>
            <person name="Wang X."/>
            <person name="Dai Y."/>
            <person name="Henrissat B."/>
            <person name="Grigoriev I.V."/>
            <person name="Guerin-Laguette A."/>
            <person name="Yu F."/>
            <person name="Martin F.M."/>
        </authorList>
    </citation>
    <scope>NUCLEOTIDE SEQUENCE</scope>
    <source>
        <strain evidence="2">QP</strain>
    </source>
</reference>
<sequence length="651" mass="72412">MAQRSSGNTVQALQSLFSRLHISGTAMAAVIQDSPSPPAGFVQSSKILFDYPDADVVLRSHDFQMFRVPKLYITNSSNVLRELIQAAPDTSDATDSASVQTRLPEVQLSERSAILSGLLTFIFPVNPVLPSNIEATMELLSVAQKYEMSTVLTHIRSFLSRQRPLFISPENAFLAYSLAQRYRLREEANQAARLTLKFTLTIESLEDKLAIMPGDYLHELWKYHQRVQAQLRLDLPSSGAGAALKGFKCSQFSKNGNPYWIELYIWSIIDYPSRFDPIEFQMALARHTAGSSTTRCSSCILIPIENMRTFWTTVVATVDHCMEKAESKLSILGTETGPRGHMGTPAVSLPLPESLDLSEADVVVRTSDLTTFLAHKSVLASSSWVFRDMFTLPWPPNNEMVNGLPVVDISEDAGLVRSLITMLYPIPSELPVSYDRILALLAAAQKYDMGAVQSSIRAEVARRPPPTLDGVLAFRAYAIASNSKLTPEMEMAARLTLDRPMTFEYLGDELRLFEGRALRELASFRKGCRDNLVSCIESFLSINNGPSKIWVDCPKRPKSSQSKSSPPTVTLPTWVHNLFGPLIEELKQAFTSPLIKPSSIREKYLEALRKHAAPDLCTSCLGVHALKGEWYCVQLEKALAQAREKMPVNFA</sequence>
<dbReference type="Gene3D" id="3.30.710.10">
    <property type="entry name" value="Potassium Channel Kv1.1, Chain A"/>
    <property type="match status" value="2"/>
</dbReference>
<dbReference type="EMBL" id="JAKELL010000092">
    <property type="protein sequence ID" value="KAH8983097.1"/>
    <property type="molecule type" value="Genomic_DNA"/>
</dbReference>
<proteinExistence type="predicted"/>
<evidence type="ECO:0000259" key="1">
    <source>
        <dbReference type="PROSITE" id="PS50097"/>
    </source>
</evidence>